<keyword evidence="1" id="KW-0802">TPR repeat</keyword>
<dbReference type="RefSeq" id="WP_229928103.1">
    <property type="nucleotide sequence ID" value="NZ_BNBO01000087.1"/>
</dbReference>
<dbReference type="PANTHER" id="PTHR12558:SF13">
    <property type="entry name" value="CELL DIVISION CYCLE PROTEIN 27 HOMOLOG"/>
    <property type="match status" value="1"/>
</dbReference>
<accession>A0A918YUV9</accession>
<evidence type="ECO:0000313" key="2">
    <source>
        <dbReference type="EMBL" id="GHE25836.1"/>
    </source>
</evidence>
<dbReference type="AlphaFoldDB" id="A0A918YUV9"/>
<reference evidence="2" key="2">
    <citation type="submission" date="2020-09" db="EMBL/GenBank/DDBJ databases">
        <authorList>
            <person name="Sun Q."/>
            <person name="Ohkuma M."/>
        </authorList>
    </citation>
    <scope>NUCLEOTIDE SEQUENCE</scope>
    <source>
        <strain evidence="2">JCM 4646</strain>
    </source>
</reference>
<proteinExistence type="predicted"/>
<sequence length="444" mass="46785">MNRRRRLLPAAVVTVLGVGLFLAGGLGLAPHEGGGQSASDSRAVDGGGAGVGLSADIRGLQQHLKAAPGDTLAMASLGLAYVQQAKITADPSYYPKAEAVLTESLTAEPAENFTAMAGMAALDAARHDFTAALDWSQKAIAVNPDSSTLYGTLADAYTQLGRYPESFEAVQRMVDLKPGTPSLARASYAWELRGDTAAATENMKRALDDANTPADQAFTRYHLSQLALDSGDPRTALTHAEAGLRAAPGTASLLEAKAKAEAALGDSASAVADLQRAVTLVPQPEYVLELGELLQSLDRRAEAEQQYQVFRGEQKLFTDNGVALDTDAALFEADHGDAKAALTIAEQGLRTRPFLEMHDAYAWALHVNGRDQEALAQSDEALSLGMRNAVFHYHRARILQGLGRLADARTELETALAINPAFHPLHAATARAVLAELEGAGGAG</sequence>
<dbReference type="InterPro" id="IPR011990">
    <property type="entry name" value="TPR-like_helical_dom_sf"/>
</dbReference>
<dbReference type="Pfam" id="PF13432">
    <property type="entry name" value="TPR_16"/>
    <property type="match status" value="2"/>
</dbReference>
<keyword evidence="3" id="KW-1185">Reference proteome</keyword>
<feature type="repeat" description="TPR" evidence="1">
    <location>
        <begin position="147"/>
        <end position="180"/>
    </location>
</feature>
<comment type="caution">
    <text evidence="2">The sequence shown here is derived from an EMBL/GenBank/DDBJ whole genome shotgun (WGS) entry which is preliminary data.</text>
</comment>
<evidence type="ECO:0000313" key="3">
    <source>
        <dbReference type="Proteomes" id="UP000617734"/>
    </source>
</evidence>
<name>A0A918YUV9_9ACTN</name>
<dbReference type="PROSITE" id="PS50005">
    <property type="entry name" value="TPR"/>
    <property type="match status" value="1"/>
</dbReference>
<evidence type="ECO:0000256" key="1">
    <source>
        <dbReference type="PROSITE-ProRule" id="PRU00339"/>
    </source>
</evidence>
<dbReference type="GeneID" id="95357986"/>
<dbReference type="Proteomes" id="UP000617734">
    <property type="component" value="Unassembled WGS sequence"/>
</dbReference>
<dbReference type="Gene3D" id="1.25.40.10">
    <property type="entry name" value="Tetratricopeptide repeat domain"/>
    <property type="match status" value="3"/>
</dbReference>
<dbReference type="Pfam" id="PF13181">
    <property type="entry name" value="TPR_8"/>
    <property type="match status" value="1"/>
</dbReference>
<dbReference type="EMBL" id="BNBO01000087">
    <property type="protein sequence ID" value="GHE25836.1"/>
    <property type="molecule type" value="Genomic_DNA"/>
</dbReference>
<gene>
    <name evidence="2" type="ORF">GCM10018781_77770</name>
</gene>
<dbReference type="SMART" id="SM00028">
    <property type="entry name" value="TPR"/>
    <property type="match status" value="5"/>
</dbReference>
<dbReference type="PANTHER" id="PTHR12558">
    <property type="entry name" value="CELL DIVISION CYCLE 16,23,27"/>
    <property type="match status" value="1"/>
</dbReference>
<organism evidence="2 3">
    <name type="scientific">Kitasatospora indigofera</name>
    <dbReference type="NCBI Taxonomy" id="67307"/>
    <lineage>
        <taxon>Bacteria</taxon>
        <taxon>Bacillati</taxon>
        <taxon>Actinomycetota</taxon>
        <taxon>Actinomycetes</taxon>
        <taxon>Kitasatosporales</taxon>
        <taxon>Streptomycetaceae</taxon>
        <taxon>Kitasatospora</taxon>
    </lineage>
</organism>
<dbReference type="InterPro" id="IPR019734">
    <property type="entry name" value="TPR_rpt"/>
</dbReference>
<reference evidence="2" key="1">
    <citation type="journal article" date="2014" name="Int. J. Syst. Evol. Microbiol.">
        <title>Complete genome sequence of Corynebacterium casei LMG S-19264T (=DSM 44701T), isolated from a smear-ripened cheese.</title>
        <authorList>
            <consortium name="US DOE Joint Genome Institute (JGI-PGF)"/>
            <person name="Walter F."/>
            <person name="Albersmeier A."/>
            <person name="Kalinowski J."/>
            <person name="Ruckert C."/>
        </authorList>
    </citation>
    <scope>NUCLEOTIDE SEQUENCE</scope>
    <source>
        <strain evidence="2">JCM 4646</strain>
    </source>
</reference>
<dbReference type="SUPFAM" id="SSF48452">
    <property type="entry name" value="TPR-like"/>
    <property type="match status" value="2"/>
</dbReference>
<protein>
    <recommendedName>
        <fullName evidence="4">Tetratricopeptide repeat protein</fullName>
    </recommendedName>
</protein>
<evidence type="ECO:0008006" key="4">
    <source>
        <dbReference type="Google" id="ProtNLM"/>
    </source>
</evidence>